<reference evidence="2" key="1">
    <citation type="submission" date="2018-05" db="EMBL/GenBank/DDBJ databases">
        <authorList>
            <person name="Lanie J.A."/>
            <person name="Ng W.-L."/>
            <person name="Kazmierczak K.M."/>
            <person name="Andrzejewski T.M."/>
            <person name="Davidsen T.M."/>
            <person name="Wayne K.J."/>
            <person name="Tettelin H."/>
            <person name="Glass J.I."/>
            <person name="Rusch D."/>
            <person name="Podicherti R."/>
            <person name="Tsui H.-C.T."/>
            <person name="Winkler M.E."/>
        </authorList>
    </citation>
    <scope>NUCLEOTIDE SEQUENCE</scope>
</reference>
<dbReference type="PROSITE" id="PS00108">
    <property type="entry name" value="PROTEIN_KINASE_ST"/>
    <property type="match status" value="1"/>
</dbReference>
<evidence type="ECO:0000259" key="1">
    <source>
        <dbReference type="PROSITE" id="PS50011"/>
    </source>
</evidence>
<dbReference type="PIRSF" id="PIRSF000654">
    <property type="entry name" value="Integrin-linked_kinase"/>
    <property type="match status" value="1"/>
</dbReference>
<dbReference type="PROSITE" id="PS50011">
    <property type="entry name" value="PROTEIN_KINASE_DOM"/>
    <property type="match status" value="1"/>
</dbReference>
<dbReference type="InterPro" id="IPR011009">
    <property type="entry name" value="Kinase-like_dom_sf"/>
</dbReference>
<evidence type="ECO:0000313" key="2">
    <source>
        <dbReference type="EMBL" id="SVD51214.1"/>
    </source>
</evidence>
<dbReference type="Gene3D" id="1.10.510.10">
    <property type="entry name" value="Transferase(Phosphotransferase) domain 1"/>
    <property type="match status" value="1"/>
</dbReference>
<accession>A0A382VXM7</accession>
<sequence length="257" mass="29905">MSNEFKDNREKSPNSRYVKLNQDKIGQGGQKKVFKAYDTIKGIEVAWNEIDVSPFDSKIQEQIYKEIEILQKCNNQCVYIIKLYHNWIDNSREKIIFITEIATSGSLREFVNKVKNIKLRIIKKWTKQILYGIKFLHDNDIIHRDIKCDNIFINGSTGNIIIGDFGLAKNMENNITKTILGTPEFMAPEIYNECYDKRIDIYSFGMALLEITSGKTPYSECDTIPKIWKKVINGIKPKIISRIKHKKLKDIIEKCIC</sequence>
<dbReference type="SMART" id="SM00220">
    <property type="entry name" value="S_TKc"/>
    <property type="match status" value="1"/>
</dbReference>
<feature type="domain" description="Protein kinase" evidence="1">
    <location>
        <begin position="19"/>
        <end position="257"/>
    </location>
</feature>
<dbReference type="GO" id="GO:0004672">
    <property type="term" value="F:protein kinase activity"/>
    <property type="evidence" value="ECO:0007669"/>
    <property type="project" value="InterPro"/>
</dbReference>
<organism evidence="2">
    <name type="scientific">marine metagenome</name>
    <dbReference type="NCBI Taxonomy" id="408172"/>
    <lineage>
        <taxon>unclassified sequences</taxon>
        <taxon>metagenomes</taxon>
        <taxon>ecological metagenomes</taxon>
    </lineage>
</organism>
<dbReference type="InterPro" id="IPR000719">
    <property type="entry name" value="Prot_kinase_dom"/>
</dbReference>
<protein>
    <recommendedName>
        <fullName evidence="1">Protein kinase domain-containing protein</fullName>
    </recommendedName>
</protein>
<dbReference type="InterPro" id="IPR008271">
    <property type="entry name" value="Ser/Thr_kinase_AS"/>
</dbReference>
<proteinExistence type="predicted"/>
<feature type="non-terminal residue" evidence="2">
    <location>
        <position position="257"/>
    </location>
</feature>
<dbReference type="EMBL" id="UINC01155392">
    <property type="protein sequence ID" value="SVD51214.1"/>
    <property type="molecule type" value="Genomic_DNA"/>
</dbReference>
<dbReference type="Gene3D" id="3.30.200.20">
    <property type="entry name" value="Phosphorylase Kinase, domain 1"/>
    <property type="match status" value="1"/>
</dbReference>
<dbReference type="GO" id="GO:0005524">
    <property type="term" value="F:ATP binding"/>
    <property type="evidence" value="ECO:0007669"/>
    <property type="project" value="InterPro"/>
</dbReference>
<gene>
    <name evidence="2" type="ORF">METZ01_LOCUS404068</name>
</gene>
<name>A0A382VXM7_9ZZZZ</name>
<dbReference type="InterPro" id="IPR050588">
    <property type="entry name" value="WNK_Ser-Thr_kinase"/>
</dbReference>
<dbReference type="Pfam" id="PF00069">
    <property type="entry name" value="Pkinase"/>
    <property type="match status" value="1"/>
</dbReference>
<dbReference type="AlphaFoldDB" id="A0A382VXM7"/>
<dbReference type="PANTHER" id="PTHR13902">
    <property type="entry name" value="SERINE/THREONINE-PROTEIN KINASE WNK WITH NO LYSINE -RELATED"/>
    <property type="match status" value="1"/>
</dbReference>
<dbReference type="SUPFAM" id="SSF56112">
    <property type="entry name" value="Protein kinase-like (PK-like)"/>
    <property type="match status" value="1"/>
</dbReference>